<gene>
    <name evidence="3" type="ORF">NE237_016881</name>
</gene>
<evidence type="ECO:0000313" key="4">
    <source>
        <dbReference type="Proteomes" id="UP001141806"/>
    </source>
</evidence>
<evidence type="ECO:0000259" key="2">
    <source>
        <dbReference type="PROSITE" id="PS50072"/>
    </source>
</evidence>
<dbReference type="GO" id="GO:0005737">
    <property type="term" value="C:cytoplasm"/>
    <property type="evidence" value="ECO:0007669"/>
    <property type="project" value="TreeGrafter"/>
</dbReference>
<dbReference type="EMBL" id="JAMYWD010000007">
    <property type="protein sequence ID" value="KAJ4965032.1"/>
    <property type="molecule type" value="Genomic_DNA"/>
</dbReference>
<feature type="domain" description="PPIase cyclophilin-type" evidence="2">
    <location>
        <begin position="7"/>
        <end position="61"/>
    </location>
</feature>
<comment type="similarity">
    <text evidence="1">Belongs to the cyclophilin-type PPIase family.</text>
</comment>
<evidence type="ECO:0000256" key="1">
    <source>
        <dbReference type="ARBA" id="ARBA00007365"/>
    </source>
</evidence>
<dbReference type="SUPFAM" id="SSF50891">
    <property type="entry name" value="Cyclophilin-like"/>
    <property type="match status" value="1"/>
</dbReference>
<name>A0A9Q0HEM9_9MAGN</name>
<dbReference type="GO" id="GO:0016018">
    <property type="term" value="F:cyclosporin A binding"/>
    <property type="evidence" value="ECO:0007669"/>
    <property type="project" value="TreeGrafter"/>
</dbReference>
<reference evidence="3" key="1">
    <citation type="journal article" date="2023" name="Plant J.">
        <title>The genome of the king protea, Protea cynaroides.</title>
        <authorList>
            <person name="Chang J."/>
            <person name="Duong T.A."/>
            <person name="Schoeman C."/>
            <person name="Ma X."/>
            <person name="Roodt D."/>
            <person name="Barker N."/>
            <person name="Li Z."/>
            <person name="Van de Peer Y."/>
            <person name="Mizrachi E."/>
        </authorList>
    </citation>
    <scope>NUCLEOTIDE SEQUENCE</scope>
    <source>
        <tissue evidence="3">Young leaves</tissue>
    </source>
</reference>
<dbReference type="GO" id="GO:0003755">
    <property type="term" value="F:peptidyl-prolyl cis-trans isomerase activity"/>
    <property type="evidence" value="ECO:0007669"/>
    <property type="project" value="InterPro"/>
</dbReference>
<dbReference type="PANTHER" id="PTHR11071:SF561">
    <property type="entry name" value="PEPTIDYL-PROLYL CIS-TRANS ISOMERASE D-RELATED"/>
    <property type="match status" value="1"/>
</dbReference>
<evidence type="ECO:0000313" key="3">
    <source>
        <dbReference type="EMBL" id="KAJ4965032.1"/>
    </source>
</evidence>
<keyword evidence="4" id="KW-1185">Reference proteome</keyword>
<accession>A0A9Q0HEM9</accession>
<dbReference type="Gene3D" id="2.40.100.10">
    <property type="entry name" value="Cyclophilin-like"/>
    <property type="match status" value="1"/>
</dbReference>
<organism evidence="3 4">
    <name type="scientific">Protea cynaroides</name>
    <dbReference type="NCBI Taxonomy" id="273540"/>
    <lineage>
        <taxon>Eukaryota</taxon>
        <taxon>Viridiplantae</taxon>
        <taxon>Streptophyta</taxon>
        <taxon>Embryophyta</taxon>
        <taxon>Tracheophyta</taxon>
        <taxon>Spermatophyta</taxon>
        <taxon>Magnoliopsida</taxon>
        <taxon>Proteales</taxon>
        <taxon>Proteaceae</taxon>
        <taxon>Protea</taxon>
    </lineage>
</organism>
<sequence length="101" mass="11313">MVNQRCFLDITIGKELEGRIVVELYSNVVPKTMENFKALSIGEKGFGPNIGVLLYYKIVSGCKGHPLTLKLIGLSLRQQPAGVWQKTEEMFVKLLCFVVPQ</sequence>
<dbReference type="InterPro" id="IPR002130">
    <property type="entry name" value="Cyclophilin-type_PPIase_dom"/>
</dbReference>
<proteinExistence type="inferred from homology"/>
<dbReference type="Proteomes" id="UP001141806">
    <property type="component" value="Unassembled WGS sequence"/>
</dbReference>
<dbReference type="PANTHER" id="PTHR11071">
    <property type="entry name" value="PEPTIDYL-PROLYL CIS-TRANS ISOMERASE"/>
    <property type="match status" value="1"/>
</dbReference>
<dbReference type="PROSITE" id="PS50072">
    <property type="entry name" value="CSA_PPIASE_2"/>
    <property type="match status" value="1"/>
</dbReference>
<dbReference type="OrthoDB" id="1935956at2759"/>
<dbReference type="AlphaFoldDB" id="A0A9Q0HEM9"/>
<dbReference type="Pfam" id="PF00160">
    <property type="entry name" value="Pro_isomerase"/>
    <property type="match status" value="1"/>
</dbReference>
<dbReference type="InterPro" id="IPR029000">
    <property type="entry name" value="Cyclophilin-like_dom_sf"/>
</dbReference>
<dbReference type="GO" id="GO:0006457">
    <property type="term" value="P:protein folding"/>
    <property type="evidence" value="ECO:0007669"/>
    <property type="project" value="TreeGrafter"/>
</dbReference>
<protein>
    <recommendedName>
        <fullName evidence="2">PPIase cyclophilin-type domain-containing protein</fullName>
    </recommendedName>
</protein>
<comment type="caution">
    <text evidence="3">The sequence shown here is derived from an EMBL/GenBank/DDBJ whole genome shotgun (WGS) entry which is preliminary data.</text>
</comment>